<dbReference type="GO" id="GO:0007030">
    <property type="term" value="P:Golgi organization"/>
    <property type="evidence" value="ECO:0007669"/>
    <property type="project" value="TreeGrafter"/>
</dbReference>
<dbReference type="PANTHER" id="PTHR13302">
    <property type="entry name" value="CONSERVED OLIGOMERIC GOLGI COMPLEX COMPONENT 3"/>
    <property type="match status" value="1"/>
</dbReference>
<dbReference type="AlphaFoldDB" id="A0A183EEN0"/>
<evidence type="ECO:0000313" key="2">
    <source>
        <dbReference type="WBParaSite" id="GPUH_0001944601-mRNA-1"/>
    </source>
</evidence>
<sequence>LSIAIGIIEHFCRRHADSSCALTRNGCVFLLRLCDDEFRLYKQFFTASIFAPFISTATSFDDFIESLCRVFYDILRPIVIHNPHLETLAELCTILKVEMIEERCGLMQSVMSVSRLPSEISTGGTSSVADVDEYMINPRTGFVRVISELVGDVAERIVYRTGLYGQSDIAGFTPSSGDLAYPEKLEMMKAIEEEHAEKVDKSEQSKTSPTSAIDLHCLWYPTVRRTVLCLSKLFKCLESLEDAARQIRDNVSEKYSRSRRCLDAELFIVKHLLILREQTSPYRVSLPGEQEGTIASSEITAVFMRKI</sequence>
<evidence type="ECO:0000259" key="1">
    <source>
        <dbReference type="Pfam" id="PF20671"/>
    </source>
</evidence>
<dbReference type="InterPro" id="IPR007265">
    <property type="entry name" value="COG_su3"/>
</dbReference>
<dbReference type="GO" id="GO:0006886">
    <property type="term" value="P:intracellular protein transport"/>
    <property type="evidence" value="ECO:0007669"/>
    <property type="project" value="InterPro"/>
</dbReference>
<dbReference type="GO" id="GO:0016020">
    <property type="term" value="C:membrane"/>
    <property type="evidence" value="ECO:0007669"/>
    <property type="project" value="InterPro"/>
</dbReference>
<dbReference type="Pfam" id="PF20671">
    <property type="entry name" value="COG3_C"/>
    <property type="match status" value="1"/>
</dbReference>
<dbReference type="WBParaSite" id="GPUH_0001944601-mRNA-1">
    <property type="protein sequence ID" value="GPUH_0001944601-mRNA-1"/>
    <property type="gene ID" value="GPUH_0001944601"/>
</dbReference>
<feature type="domain" description="Conserved oligomeric Golgi complex subunit 3 C-terminal" evidence="1">
    <location>
        <begin position="11"/>
        <end position="286"/>
    </location>
</feature>
<dbReference type="GO" id="GO:0017119">
    <property type="term" value="C:Golgi transport complex"/>
    <property type="evidence" value="ECO:0007669"/>
    <property type="project" value="TreeGrafter"/>
</dbReference>
<protein>
    <submittedName>
        <fullName evidence="2">Conserved oligomeric Golgi complex subunit 3</fullName>
    </submittedName>
</protein>
<reference evidence="2" key="1">
    <citation type="submission" date="2016-06" db="UniProtKB">
        <authorList>
            <consortium name="WormBaseParasite"/>
        </authorList>
    </citation>
    <scope>IDENTIFICATION</scope>
</reference>
<dbReference type="InterPro" id="IPR048685">
    <property type="entry name" value="COG3_C"/>
</dbReference>
<dbReference type="PANTHER" id="PTHR13302:SF8">
    <property type="entry name" value="CONSERVED OLIGOMERIC GOLGI COMPLEX SUBUNIT 3"/>
    <property type="match status" value="1"/>
</dbReference>
<accession>A0A183EEN0</accession>
<organism evidence="2">
    <name type="scientific">Gongylonema pulchrum</name>
    <dbReference type="NCBI Taxonomy" id="637853"/>
    <lineage>
        <taxon>Eukaryota</taxon>
        <taxon>Metazoa</taxon>
        <taxon>Ecdysozoa</taxon>
        <taxon>Nematoda</taxon>
        <taxon>Chromadorea</taxon>
        <taxon>Rhabditida</taxon>
        <taxon>Spirurina</taxon>
        <taxon>Spiruromorpha</taxon>
        <taxon>Spiruroidea</taxon>
        <taxon>Gongylonematidae</taxon>
        <taxon>Gongylonema</taxon>
    </lineage>
</organism>
<proteinExistence type="predicted"/>
<dbReference type="GO" id="GO:0006891">
    <property type="term" value="P:intra-Golgi vesicle-mediated transport"/>
    <property type="evidence" value="ECO:0007669"/>
    <property type="project" value="TreeGrafter"/>
</dbReference>
<dbReference type="GO" id="GO:0005801">
    <property type="term" value="C:cis-Golgi network"/>
    <property type="evidence" value="ECO:0007669"/>
    <property type="project" value="InterPro"/>
</dbReference>
<name>A0A183EEN0_9BILA</name>